<dbReference type="InterPro" id="IPR001296">
    <property type="entry name" value="Glyco_trans_1"/>
</dbReference>
<dbReference type="PANTHER" id="PTHR46401:SF9">
    <property type="entry name" value="MANNOSYLTRANSFERASE A"/>
    <property type="match status" value="1"/>
</dbReference>
<evidence type="ECO:0000313" key="2">
    <source>
        <dbReference type="EMBL" id="UUL82172.1"/>
    </source>
</evidence>
<dbReference type="Pfam" id="PF00534">
    <property type="entry name" value="Glycos_transf_1"/>
    <property type="match status" value="1"/>
</dbReference>
<organism evidence="2 3">
    <name type="scientific">Sphingomonas qomolangmaensis</name>
    <dbReference type="NCBI Taxonomy" id="2918765"/>
    <lineage>
        <taxon>Bacteria</taxon>
        <taxon>Pseudomonadati</taxon>
        <taxon>Pseudomonadota</taxon>
        <taxon>Alphaproteobacteria</taxon>
        <taxon>Sphingomonadales</taxon>
        <taxon>Sphingomonadaceae</taxon>
        <taxon>Sphingomonas</taxon>
    </lineage>
</organism>
<feature type="domain" description="Glycosyl transferase family 1" evidence="1">
    <location>
        <begin position="243"/>
        <end position="388"/>
    </location>
</feature>
<evidence type="ECO:0000313" key="3">
    <source>
        <dbReference type="Proteomes" id="UP001058533"/>
    </source>
</evidence>
<proteinExistence type="predicted"/>
<name>A0ABY5L8J6_9SPHN</name>
<dbReference type="SUPFAM" id="SSF53756">
    <property type="entry name" value="UDP-Glycosyltransferase/glycogen phosphorylase"/>
    <property type="match status" value="1"/>
</dbReference>
<sequence>MTVSPADASLRSIHIDVTETLATGKWTGIERVVRKLVAALGALEAEGGPQIHPVASIEGRFYRLNAEGLARLGAQRSAAGTGSAGALVQFVGKLLTIVPPVYVVLQAKQKQRKFEPLLRPFLEVAPASFGPHDAILLLDSYWAGVSSIAAAASARRDGAIVVSALYDIIPITHPKSMPSLMTLVFPRHLNRALAISDGVVAISRQSARELRTYLGARLPKLPIHWFHLGNDNAPGPARTHRAGGPFRYAIVGTIEPRKGHDRVLDAFERRWATGSPSKLTIIGKLGWASPDMKARLDNHPERGARLAIVHDASDSDLATILGSTDAVILASQVEGFGLPIIEAFARDIPVIASDIPIFREVGGDAIAYFDVGDASALPAAIAAFEADPDIWRARAAAFTWPDWNTAAGEVLTAIRAIADGEPNPGNA</sequence>
<dbReference type="Proteomes" id="UP001058533">
    <property type="component" value="Chromosome"/>
</dbReference>
<keyword evidence="3" id="KW-1185">Reference proteome</keyword>
<evidence type="ECO:0000259" key="1">
    <source>
        <dbReference type="Pfam" id="PF00534"/>
    </source>
</evidence>
<dbReference type="PANTHER" id="PTHR46401">
    <property type="entry name" value="GLYCOSYLTRANSFERASE WBBK-RELATED"/>
    <property type="match status" value="1"/>
</dbReference>
<dbReference type="CDD" id="cd03809">
    <property type="entry name" value="GT4_MtfB-like"/>
    <property type="match status" value="1"/>
</dbReference>
<dbReference type="RefSeq" id="WP_256505959.1">
    <property type="nucleotide sequence ID" value="NZ_CP101740.1"/>
</dbReference>
<reference evidence="2" key="1">
    <citation type="submission" date="2022-07" db="EMBL/GenBank/DDBJ databases">
        <title>Sphingomonas sp. nov., a novel bacterium isolated from the north slope of the Mount Everest.</title>
        <authorList>
            <person name="Cui X."/>
            <person name="Liu Y."/>
        </authorList>
    </citation>
    <scope>NUCLEOTIDE SEQUENCE</scope>
    <source>
        <strain evidence="2">S5-59</strain>
    </source>
</reference>
<dbReference type="Gene3D" id="3.40.50.2000">
    <property type="entry name" value="Glycogen Phosphorylase B"/>
    <property type="match status" value="1"/>
</dbReference>
<gene>
    <name evidence="2" type="ORF">NMP03_13415</name>
</gene>
<dbReference type="EMBL" id="CP101740">
    <property type="protein sequence ID" value="UUL82172.1"/>
    <property type="molecule type" value="Genomic_DNA"/>
</dbReference>
<accession>A0ABY5L8J6</accession>
<protein>
    <submittedName>
        <fullName evidence="2">Glycosyltransferase family 4 protein</fullName>
    </submittedName>
</protein>